<reference evidence="2" key="2">
    <citation type="submission" date="2021-08" db="EMBL/GenBank/DDBJ databases">
        <authorList>
            <person name="Eriksson T."/>
        </authorList>
    </citation>
    <scope>NUCLEOTIDE SEQUENCE</scope>
    <source>
        <strain evidence="2">Stoneville</strain>
        <tissue evidence="2">Whole head</tissue>
    </source>
</reference>
<feature type="compositionally biased region" description="Basic and acidic residues" evidence="1">
    <location>
        <begin position="11"/>
        <end position="42"/>
    </location>
</feature>
<keyword evidence="3" id="KW-1185">Reference proteome</keyword>
<evidence type="ECO:0000313" key="2">
    <source>
        <dbReference type="EMBL" id="KAH0810203.1"/>
    </source>
</evidence>
<feature type="region of interest" description="Disordered" evidence="1">
    <location>
        <begin position="86"/>
        <end position="165"/>
    </location>
</feature>
<comment type="caution">
    <text evidence="2">The sequence shown here is derived from an EMBL/GenBank/DDBJ whole genome shotgun (WGS) entry which is preliminary data.</text>
</comment>
<gene>
    <name evidence="2" type="ORF">GEV33_012592</name>
</gene>
<reference evidence="2" key="1">
    <citation type="journal article" date="2020" name="J Insects Food Feed">
        <title>The yellow mealworm (Tenebrio molitor) genome: a resource for the emerging insects as food and feed industry.</title>
        <authorList>
            <person name="Eriksson T."/>
            <person name="Andere A."/>
            <person name="Kelstrup H."/>
            <person name="Emery V."/>
            <person name="Picard C."/>
        </authorList>
    </citation>
    <scope>NUCLEOTIDE SEQUENCE</scope>
    <source>
        <strain evidence="2">Stoneville</strain>
        <tissue evidence="2">Whole head</tissue>
    </source>
</reference>
<dbReference type="Proteomes" id="UP000719412">
    <property type="component" value="Unassembled WGS sequence"/>
</dbReference>
<evidence type="ECO:0000313" key="3">
    <source>
        <dbReference type="Proteomes" id="UP000719412"/>
    </source>
</evidence>
<feature type="compositionally biased region" description="Basic and acidic residues" evidence="1">
    <location>
        <begin position="86"/>
        <end position="103"/>
    </location>
</feature>
<feature type="compositionally biased region" description="Basic and acidic residues" evidence="1">
    <location>
        <begin position="112"/>
        <end position="121"/>
    </location>
</feature>
<accession>A0A8J6L8Z5</accession>
<protein>
    <submittedName>
        <fullName evidence="2">Uncharacterized protein</fullName>
    </submittedName>
</protein>
<evidence type="ECO:0000256" key="1">
    <source>
        <dbReference type="SAM" id="MobiDB-lite"/>
    </source>
</evidence>
<feature type="region of interest" description="Disordered" evidence="1">
    <location>
        <begin position="1"/>
        <end position="51"/>
    </location>
</feature>
<dbReference type="EMBL" id="JABDTM020027655">
    <property type="protein sequence ID" value="KAH0810203.1"/>
    <property type="molecule type" value="Genomic_DNA"/>
</dbReference>
<organism evidence="2 3">
    <name type="scientific">Tenebrio molitor</name>
    <name type="common">Yellow mealworm beetle</name>
    <dbReference type="NCBI Taxonomy" id="7067"/>
    <lineage>
        <taxon>Eukaryota</taxon>
        <taxon>Metazoa</taxon>
        <taxon>Ecdysozoa</taxon>
        <taxon>Arthropoda</taxon>
        <taxon>Hexapoda</taxon>
        <taxon>Insecta</taxon>
        <taxon>Pterygota</taxon>
        <taxon>Neoptera</taxon>
        <taxon>Endopterygota</taxon>
        <taxon>Coleoptera</taxon>
        <taxon>Polyphaga</taxon>
        <taxon>Cucujiformia</taxon>
        <taxon>Tenebrionidae</taxon>
        <taxon>Tenebrio</taxon>
    </lineage>
</organism>
<dbReference type="AlphaFoldDB" id="A0A8J6L8Z5"/>
<name>A0A8J6L8Z5_TENMO</name>
<sequence>MLSRFIKSTPNKKDETTDGCTRERRPYNLKELEFATEESRKNNDKKKRNAECEHRMCTEVVSGERRTTKWERKSFQEVFVEHRGSVERTTRRNEMSEGQERAECPNVEEEERQERNEKDGKVQNGKKRVILPERFGGSLWNVDGDRSPTAQERGGNLIYGQQQTL</sequence>
<proteinExistence type="predicted"/>